<dbReference type="GO" id="GO:0005829">
    <property type="term" value="C:cytosol"/>
    <property type="evidence" value="ECO:0007669"/>
    <property type="project" value="TreeGrafter"/>
</dbReference>
<dbReference type="AlphaFoldDB" id="A0A7C3AN30"/>
<dbReference type="PANTHER" id="PTHR12128">
    <property type="entry name" value="DIHYDRODIPICOLINATE SYNTHASE"/>
    <property type="match status" value="1"/>
</dbReference>
<dbReference type="PIRSF" id="PIRSF001365">
    <property type="entry name" value="DHDPS"/>
    <property type="match status" value="1"/>
</dbReference>
<comment type="similarity">
    <text evidence="1 3">Belongs to the DapA family.</text>
</comment>
<dbReference type="CDD" id="cd00408">
    <property type="entry name" value="DHDPS-like"/>
    <property type="match status" value="1"/>
</dbReference>
<evidence type="ECO:0000313" key="5">
    <source>
        <dbReference type="EMBL" id="HEX71596.1"/>
    </source>
</evidence>
<keyword evidence="2 3" id="KW-0456">Lyase</keyword>
<evidence type="ECO:0000256" key="3">
    <source>
        <dbReference type="PIRNR" id="PIRNR001365"/>
    </source>
</evidence>
<dbReference type="InterPro" id="IPR013785">
    <property type="entry name" value="Aldolase_TIM"/>
</dbReference>
<dbReference type="PANTHER" id="PTHR12128:SF66">
    <property type="entry name" value="4-HYDROXY-2-OXOGLUTARATE ALDOLASE, MITOCHONDRIAL"/>
    <property type="match status" value="1"/>
</dbReference>
<feature type="binding site" evidence="4">
    <location>
        <position position="210"/>
    </location>
    <ligand>
        <name>pyruvate</name>
        <dbReference type="ChEBI" id="CHEBI:15361"/>
    </ligand>
</feature>
<protein>
    <submittedName>
        <fullName evidence="5">Dihydrodipicolinate synthase family protein</fullName>
    </submittedName>
</protein>
<gene>
    <name evidence="5" type="ORF">ENP13_10215</name>
</gene>
<organism evidence="5">
    <name type="scientific">Thermorudis sp</name>
    <dbReference type="NCBI Taxonomy" id="1969470"/>
    <lineage>
        <taxon>Bacteria</taxon>
        <taxon>Pseudomonadati</taxon>
        <taxon>Thermomicrobiota</taxon>
        <taxon>Thermomicrobia</taxon>
        <taxon>Thermomicrobia incertae sedis</taxon>
        <taxon>Thermorudis</taxon>
    </lineage>
</organism>
<dbReference type="SMART" id="SM01130">
    <property type="entry name" value="DHDPS"/>
    <property type="match status" value="1"/>
</dbReference>
<comment type="caution">
    <text evidence="5">The sequence shown here is derived from an EMBL/GenBank/DDBJ whole genome shotgun (WGS) entry which is preliminary data.</text>
</comment>
<reference evidence="5" key="1">
    <citation type="journal article" date="2020" name="mSystems">
        <title>Genome- and Community-Level Interaction Insights into Carbon Utilization and Element Cycling Functions of Hydrothermarchaeota in Hydrothermal Sediment.</title>
        <authorList>
            <person name="Zhou Z."/>
            <person name="Liu Y."/>
            <person name="Xu W."/>
            <person name="Pan J."/>
            <person name="Luo Z.H."/>
            <person name="Li M."/>
        </authorList>
    </citation>
    <scope>NUCLEOTIDE SEQUENCE [LARGE SCALE GENOMIC DNA]</scope>
    <source>
        <strain evidence="5">SpSt-192</strain>
    </source>
</reference>
<evidence type="ECO:0000256" key="2">
    <source>
        <dbReference type="ARBA" id="ARBA00023239"/>
    </source>
</evidence>
<dbReference type="GO" id="GO:0008840">
    <property type="term" value="F:4-hydroxy-tetrahydrodipicolinate synthase activity"/>
    <property type="evidence" value="ECO:0007669"/>
    <property type="project" value="TreeGrafter"/>
</dbReference>
<evidence type="ECO:0000256" key="4">
    <source>
        <dbReference type="PIRSR" id="PIRSR001365-2"/>
    </source>
</evidence>
<name>A0A7C3AN30_9BACT</name>
<evidence type="ECO:0000256" key="1">
    <source>
        <dbReference type="ARBA" id="ARBA00007592"/>
    </source>
</evidence>
<dbReference type="InterPro" id="IPR002220">
    <property type="entry name" value="DapA-like"/>
</dbReference>
<sequence length="304" mass="33436">MASQMRGVYVILCTPFDEGGALDEESLRRQIRFCLDAGVHGVVGPANASEFWTLTDEERRRFARIMVEEVAGRVPTVVGVTAGSAQAAVELARHAQQIGASAVMAMPTYALPVPPAAIRAYYRALAGTVEIPIFIQNHDAPLGTRLEPEFIARLVSEIDHAWYVKEETLPPGRAISALLEQAGQRLQGVMGGISGRYLLDEYRRGACGTMPACQMADVHVRIWEALEAGDERTARDLHARLLPLLNYEALHGVAMYKEVLRRRGVIRTNYLRSVAGNPLDAFDLRELDALLSEIEPLLHGTVAR</sequence>
<proteinExistence type="inferred from homology"/>
<dbReference type="EMBL" id="DSID01000774">
    <property type="protein sequence ID" value="HEX71596.1"/>
    <property type="molecule type" value="Genomic_DNA"/>
</dbReference>
<dbReference type="Gene3D" id="3.20.20.70">
    <property type="entry name" value="Aldolase class I"/>
    <property type="match status" value="1"/>
</dbReference>
<accession>A0A7C3AN30</accession>
<dbReference type="Pfam" id="PF00701">
    <property type="entry name" value="DHDPS"/>
    <property type="match status" value="1"/>
</dbReference>
<dbReference type="SUPFAM" id="SSF51569">
    <property type="entry name" value="Aldolase"/>
    <property type="match status" value="1"/>
</dbReference>